<proteinExistence type="predicted"/>
<dbReference type="InterPro" id="IPR036526">
    <property type="entry name" value="C-N_Hydrolase_sf"/>
</dbReference>
<dbReference type="HOGENOM" id="CLU_679391_0_0_7"/>
<protein>
    <submittedName>
        <fullName evidence="2">Uncharacterized protein</fullName>
    </submittedName>
</protein>
<dbReference type="PATRIC" id="fig|1278073.3.peg.2458"/>
<feature type="region of interest" description="Disordered" evidence="1">
    <location>
        <begin position="164"/>
        <end position="189"/>
    </location>
</feature>
<keyword evidence="3" id="KW-1185">Reference proteome</keyword>
<accession>L7UBA1</accession>
<dbReference type="AlphaFoldDB" id="L7UBA1"/>
<organism evidence="2 3">
    <name type="scientific">Myxococcus stipitatus (strain DSM 14675 / JCM 12634 / Mx s8)</name>
    <dbReference type="NCBI Taxonomy" id="1278073"/>
    <lineage>
        <taxon>Bacteria</taxon>
        <taxon>Pseudomonadati</taxon>
        <taxon>Myxococcota</taxon>
        <taxon>Myxococcia</taxon>
        <taxon>Myxococcales</taxon>
        <taxon>Cystobacterineae</taxon>
        <taxon>Myxococcaceae</taxon>
        <taxon>Myxococcus</taxon>
    </lineage>
</organism>
<reference evidence="2 3" key="1">
    <citation type="journal article" date="2013" name="Genome Announc.">
        <title>Complete genome sequence of Myxococcus stipitatus strain DSM 14675, a fruiting myxobacterium.</title>
        <authorList>
            <person name="Huntley S."/>
            <person name="Kneip S."/>
            <person name="Treuner-Lange A."/>
            <person name="Sogaard-Andersen L."/>
        </authorList>
    </citation>
    <scope>NUCLEOTIDE SEQUENCE [LARGE SCALE GENOMIC DNA]</scope>
    <source>
        <strain evidence="3">DSM 14675 / JCM 12634 / Mx s8</strain>
    </source>
</reference>
<name>L7UBA1_MYXSD</name>
<sequence>MPSVMIHVVFVRETSPMFQSDLAGGTGEEPRFSESAAKNNRKLAVIEQWTKNIMRELPIGDVGLVVAPEYFFRGCDDKTAPQFALPADEKNRICHRLKVIASRAPRVILVPGTIPWRDAATRFESGDLNYDYWRPASAPKAPSVSRYANAEAYLEFLKANGGIDASDDDTSEDDDDEVGEKEKRKAAAEKRGDAVFNTAPILYGSLLCEVDKLRAFEEVPRGCTWGCRSRARSIPLSVHGSRLLLGVDICLDHNEGELMRQFKGRPQLPDVHVILSDSTPNVRAHFCVRAGGVVVHASTQIREEESTRDFDSAQNLAPGMFRVSRLGHQETLHRSVHTGSGGTVDTSRAKHIIRASNPYGGVRVARNRRVSNVFLRNGLGKPEGFGFQSQRLPPDAEYVRVPIEL</sequence>
<gene>
    <name evidence="2" type="ordered locus">MYSTI_02428</name>
</gene>
<dbReference type="KEGG" id="msd:MYSTI_02428"/>
<dbReference type="EMBL" id="CP004025">
    <property type="protein sequence ID" value="AGC43744.1"/>
    <property type="molecule type" value="Genomic_DNA"/>
</dbReference>
<evidence type="ECO:0000256" key="1">
    <source>
        <dbReference type="SAM" id="MobiDB-lite"/>
    </source>
</evidence>
<feature type="compositionally biased region" description="Basic and acidic residues" evidence="1">
    <location>
        <begin position="180"/>
        <end position="189"/>
    </location>
</feature>
<evidence type="ECO:0000313" key="3">
    <source>
        <dbReference type="Proteomes" id="UP000011131"/>
    </source>
</evidence>
<feature type="compositionally biased region" description="Acidic residues" evidence="1">
    <location>
        <begin position="165"/>
        <end position="179"/>
    </location>
</feature>
<evidence type="ECO:0000313" key="2">
    <source>
        <dbReference type="EMBL" id="AGC43744.1"/>
    </source>
</evidence>
<dbReference type="Proteomes" id="UP000011131">
    <property type="component" value="Chromosome"/>
</dbReference>
<dbReference type="Gene3D" id="3.60.110.10">
    <property type="entry name" value="Carbon-nitrogen hydrolase"/>
    <property type="match status" value="1"/>
</dbReference>